<keyword evidence="4" id="KW-0677">Repeat</keyword>
<evidence type="ECO:0000313" key="13">
    <source>
        <dbReference type="EMBL" id="KFU86091.1"/>
    </source>
</evidence>
<organism evidence="13 14">
    <name type="scientific">Chaetura pelagica</name>
    <name type="common">Chimney swift</name>
    <name type="synonym">Hirundo pelagica</name>
    <dbReference type="NCBI Taxonomy" id="8897"/>
    <lineage>
        <taxon>Eukaryota</taxon>
        <taxon>Metazoa</taxon>
        <taxon>Chordata</taxon>
        <taxon>Craniata</taxon>
        <taxon>Vertebrata</taxon>
        <taxon>Euteleostomi</taxon>
        <taxon>Archelosauria</taxon>
        <taxon>Archosauria</taxon>
        <taxon>Dinosauria</taxon>
        <taxon>Saurischia</taxon>
        <taxon>Theropoda</taxon>
        <taxon>Coelurosauria</taxon>
        <taxon>Aves</taxon>
        <taxon>Neognathae</taxon>
        <taxon>Neoaves</taxon>
        <taxon>Strisores</taxon>
        <taxon>Apodiformes</taxon>
        <taxon>Apodidae</taxon>
        <taxon>Apodinae</taxon>
        <taxon>Chaetura</taxon>
    </lineage>
</organism>
<keyword evidence="5 11" id="KW-0863">Zinc-finger</keyword>
<evidence type="ECO:0000256" key="9">
    <source>
        <dbReference type="ARBA" id="ARBA00023163"/>
    </source>
</evidence>
<name>A0A093BBI3_CHAPE</name>
<dbReference type="InterPro" id="IPR013087">
    <property type="entry name" value="Znf_C2H2_type"/>
</dbReference>
<keyword evidence="14" id="KW-1185">Reference proteome</keyword>
<feature type="non-terminal residue" evidence="13">
    <location>
        <position position="56"/>
    </location>
</feature>
<evidence type="ECO:0000256" key="11">
    <source>
        <dbReference type="PROSITE-ProRule" id="PRU00042"/>
    </source>
</evidence>
<dbReference type="PANTHER" id="PTHR23226">
    <property type="entry name" value="ZINC FINGER AND SCAN DOMAIN-CONTAINING"/>
    <property type="match status" value="1"/>
</dbReference>
<dbReference type="Gene3D" id="3.30.160.60">
    <property type="entry name" value="Classic Zinc Finger"/>
    <property type="match status" value="2"/>
</dbReference>
<dbReference type="EMBL" id="KN126043">
    <property type="protein sequence ID" value="KFU86091.1"/>
    <property type="molecule type" value="Genomic_DNA"/>
</dbReference>
<evidence type="ECO:0000256" key="10">
    <source>
        <dbReference type="ARBA" id="ARBA00023242"/>
    </source>
</evidence>
<reference evidence="13 14" key="1">
    <citation type="submission" date="2013-08" db="EMBL/GenBank/DDBJ databases">
        <title>Genome evolution of avian class.</title>
        <authorList>
            <person name="Zhang G."/>
            <person name="Li C."/>
        </authorList>
    </citation>
    <scope>NUCLEOTIDE SEQUENCE [LARGE SCALE GENOMIC DNA]</scope>
    <source>
        <strain evidence="13">M959</strain>
    </source>
</reference>
<comment type="similarity">
    <text evidence="2">Belongs to the krueppel C2H2-type zinc-finger protein family.</text>
</comment>
<keyword evidence="6" id="KW-0862">Zinc</keyword>
<keyword evidence="8" id="KW-0238">DNA-binding</keyword>
<accession>A0A093BBI3</accession>
<evidence type="ECO:0000259" key="12">
    <source>
        <dbReference type="PROSITE" id="PS50157"/>
    </source>
</evidence>
<dbReference type="GO" id="GO:0000978">
    <property type="term" value="F:RNA polymerase II cis-regulatory region sequence-specific DNA binding"/>
    <property type="evidence" value="ECO:0007669"/>
    <property type="project" value="TreeGrafter"/>
</dbReference>
<dbReference type="Proteomes" id="UP000031515">
    <property type="component" value="Unassembled WGS sequence"/>
</dbReference>
<evidence type="ECO:0000256" key="2">
    <source>
        <dbReference type="ARBA" id="ARBA00006991"/>
    </source>
</evidence>
<gene>
    <name evidence="13" type="ORF">M959_12226</name>
</gene>
<evidence type="ECO:0000256" key="6">
    <source>
        <dbReference type="ARBA" id="ARBA00022833"/>
    </source>
</evidence>
<sequence length="56" mass="6629">YKCLECGRSFVHTSSLNKHRRTHTGERPYKCLECGRSFAWSSALIKHQRIHTREKP</sequence>
<comment type="subcellular location">
    <subcellularLocation>
        <location evidence="1">Nucleus</location>
    </subcellularLocation>
</comment>
<dbReference type="GO" id="GO:0008270">
    <property type="term" value="F:zinc ion binding"/>
    <property type="evidence" value="ECO:0007669"/>
    <property type="project" value="UniProtKB-KW"/>
</dbReference>
<protein>
    <submittedName>
        <fullName evidence="13">Zinc finger protein 629</fullName>
    </submittedName>
</protein>
<dbReference type="SUPFAM" id="SSF57667">
    <property type="entry name" value="beta-beta-alpha zinc fingers"/>
    <property type="match status" value="1"/>
</dbReference>
<evidence type="ECO:0000256" key="8">
    <source>
        <dbReference type="ARBA" id="ARBA00023125"/>
    </source>
</evidence>
<dbReference type="PROSITE" id="PS00028">
    <property type="entry name" value="ZINC_FINGER_C2H2_1"/>
    <property type="match status" value="2"/>
</dbReference>
<evidence type="ECO:0000256" key="7">
    <source>
        <dbReference type="ARBA" id="ARBA00023015"/>
    </source>
</evidence>
<feature type="non-terminal residue" evidence="13">
    <location>
        <position position="1"/>
    </location>
</feature>
<dbReference type="Pfam" id="PF00096">
    <property type="entry name" value="zf-C2H2"/>
    <property type="match status" value="2"/>
</dbReference>
<evidence type="ECO:0000256" key="5">
    <source>
        <dbReference type="ARBA" id="ARBA00022771"/>
    </source>
</evidence>
<dbReference type="PANTHER" id="PTHR23226:SF377">
    <property type="entry name" value="ZINC FINGER AND SCAN DOMAIN-CONTAINING PROTEIN 20"/>
    <property type="match status" value="1"/>
</dbReference>
<dbReference type="SMART" id="SM00355">
    <property type="entry name" value="ZnF_C2H2"/>
    <property type="match status" value="2"/>
</dbReference>
<keyword evidence="7" id="KW-0805">Transcription regulation</keyword>
<feature type="domain" description="C2H2-type" evidence="12">
    <location>
        <begin position="1"/>
        <end position="28"/>
    </location>
</feature>
<dbReference type="AlphaFoldDB" id="A0A093BBI3"/>
<dbReference type="PROSITE" id="PS50157">
    <property type="entry name" value="ZINC_FINGER_C2H2_2"/>
    <property type="match status" value="2"/>
</dbReference>
<keyword evidence="3" id="KW-0479">Metal-binding</keyword>
<evidence type="ECO:0000313" key="14">
    <source>
        <dbReference type="Proteomes" id="UP000031515"/>
    </source>
</evidence>
<dbReference type="FunFam" id="3.30.160.60:FF:001772">
    <property type="entry name" value="Uncharacterized protein"/>
    <property type="match status" value="1"/>
</dbReference>
<proteinExistence type="inferred from homology"/>
<keyword evidence="10" id="KW-0539">Nucleus</keyword>
<dbReference type="GO" id="GO:0005634">
    <property type="term" value="C:nucleus"/>
    <property type="evidence" value="ECO:0007669"/>
    <property type="project" value="UniProtKB-SubCell"/>
</dbReference>
<keyword evidence="9" id="KW-0804">Transcription</keyword>
<dbReference type="GO" id="GO:0000981">
    <property type="term" value="F:DNA-binding transcription factor activity, RNA polymerase II-specific"/>
    <property type="evidence" value="ECO:0007669"/>
    <property type="project" value="TreeGrafter"/>
</dbReference>
<reference evidence="14" key="2">
    <citation type="journal article" date="2014" name="Science">
        <title>Comparative genomics reveals insights into avian genome evolution and adaptation.</title>
        <authorList>
            <consortium name="Avian Genome Consortium"/>
            <person name="Zhang G."/>
            <person name="Li C."/>
            <person name="Li Q."/>
            <person name="Li B."/>
            <person name="Larkin D.M."/>
            <person name="Lee C."/>
            <person name="Storz J.F."/>
            <person name="Antunes A."/>
            <person name="Greenwold M.J."/>
            <person name="Meredith R.W."/>
            <person name="Odeen A."/>
            <person name="Cui J."/>
            <person name="Zhou Q."/>
            <person name="Xu L."/>
            <person name="Pan H."/>
            <person name="Wang Z."/>
            <person name="Jin L."/>
            <person name="Zhang P."/>
            <person name="Hu H."/>
            <person name="Yang W."/>
            <person name="Hu J."/>
            <person name="Xiao J."/>
            <person name="Yang Z."/>
            <person name="Liu Y."/>
            <person name="Xie Q."/>
            <person name="Yu H."/>
            <person name="Lian J."/>
            <person name="Wen P."/>
            <person name="Zhang F."/>
            <person name="Li H."/>
            <person name="Zeng Y."/>
            <person name="Xiong Z."/>
            <person name="Liu S."/>
            <person name="Zhou L."/>
            <person name="Huang Z."/>
            <person name="An N."/>
            <person name="Wang J."/>
            <person name="Zheng Q."/>
            <person name="Xiong Y."/>
            <person name="Wang G."/>
            <person name="Wang B."/>
            <person name="Wang J."/>
            <person name="Fan Y."/>
            <person name="da Fonseca R.R."/>
            <person name="Alfaro-Nunez A."/>
            <person name="Schubert M."/>
            <person name="Orlando L."/>
            <person name="Mourier T."/>
            <person name="Howard J.T."/>
            <person name="Ganapathy G."/>
            <person name="Pfenning A."/>
            <person name="Whitney O."/>
            <person name="Rivas M.V."/>
            <person name="Hara E."/>
            <person name="Smith J."/>
            <person name="Farre M."/>
            <person name="Narayan J."/>
            <person name="Slavov G."/>
            <person name="Romanov M.N."/>
            <person name="Borges R."/>
            <person name="Machado J.P."/>
            <person name="Khan I."/>
            <person name="Springer M.S."/>
            <person name="Gatesy J."/>
            <person name="Hoffmann F.G."/>
            <person name="Opazo J.C."/>
            <person name="Hastad O."/>
            <person name="Sawyer R.H."/>
            <person name="Kim H."/>
            <person name="Kim K.W."/>
            <person name="Kim H.J."/>
            <person name="Cho S."/>
            <person name="Li N."/>
            <person name="Huang Y."/>
            <person name="Bruford M.W."/>
            <person name="Zhan X."/>
            <person name="Dixon A."/>
            <person name="Bertelsen M.F."/>
            <person name="Derryberry E."/>
            <person name="Warren W."/>
            <person name="Wilson R.K."/>
            <person name="Li S."/>
            <person name="Ray D.A."/>
            <person name="Green R.E."/>
            <person name="O'Brien S.J."/>
            <person name="Griffin D."/>
            <person name="Johnson W.E."/>
            <person name="Haussler D."/>
            <person name="Ryder O.A."/>
            <person name="Willerslev E."/>
            <person name="Graves G.R."/>
            <person name="Alstrom P."/>
            <person name="Fjeldsa J."/>
            <person name="Mindell D.P."/>
            <person name="Edwards S.V."/>
            <person name="Braun E.L."/>
            <person name="Rahbek C."/>
            <person name="Burt D.W."/>
            <person name="Houde P."/>
            <person name="Zhang Y."/>
            <person name="Yang H."/>
            <person name="Wang J."/>
            <person name="Jarvis E.D."/>
            <person name="Gilbert M.T."/>
            <person name="Wang J."/>
        </authorList>
    </citation>
    <scope>NUCLEOTIDE SEQUENCE [LARGE SCALE GENOMIC DNA]</scope>
</reference>
<dbReference type="FunFam" id="3.30.160.60:FF:001562">
    <property type="entry name" value="Zinc finger protein 449"/>
    <property type="match status" value="1"/>
</dbReference>
<evidence type="ECO:0000256" key="1">
    <source>
        <dbReference type="ARBA" id="ARBA00004123"/>
    </source>
</evidence>
<evidence type="ECO:0000256" key="4">
    <source>
        <dbReference type="ARBA" id="ARBA00022737"/>
    </source>
</evidence>
<dbReference type="InterPro" id="IPR036236">
    <property type="entry name" value="Znf_C2H2_sf"/>
</dbReference>
<feature type="domain" description="C2H2-type" evidence="12">
    <location>
        <begin position="29"/>
        <end position="56"/>
    </location>
</feature>
<evidence type="ECO:0000256" key="3">
    <source>
        <dbReference type="ARBA" id="ARBA00022723"/>
    </source>
</evidence>